<comment type="caution">
    <text evidence="3">The sequence shown here is derived from an EMBL/GenBank/DDBJ whole genome shotgun (WGS) entry which is preliminary data.</text>
</comment>
<dbReference type="STRING" id="1081103.A0A0B2WL50"/>
<dbReference type="FunFam" id="1.25.40.90:FF:000006">
    <property type="entry name" value="Clathrin interactor 1"/>
    <property type="match status" value="1"/>
</dbReference>
<dbReference type="Gene3D" id="1.25.40.90">
    <property type="match status" value="1"/>
</dbReference>
<evidence type="ECO:0000256" key="1">
    <source>
        <dbReference type="SAM" id="MobiDB-lite"/>
    </source>
</evidence>
<feature type="compositionally biased region" description="Polar residues" evidence="1">
    <location>
        <begin position="401"/>
        <end position="412"/>
    </location>
</feature>
<dbReference type="SUPFAM" id="SSF48464">
    <property type="entry name" value="ENTH/VHS domain"/>
    <property type="match status" value="1"/>
</dbReference>
<dbReference type="EMBL" id="AZHE01000031">
    <property type="protein sequence ID" value="KHN94678.1"/>
    <property type="molecule type" value="Genomic_DNA"/>
</dbReference>
<feature type="compositionally biased region" description="Gly residues" evidence="1">
    <location>
        <begin position="510"/>
        <end position="521"/>
    </location>
</feature>
<dbReference type="AlphaFoldDB" id="A0A0B2WL50"/>
<evidence type="ECO:0000313" key="3">
    <source>
        <dbReference type="EMBL" id="KHN94678.1"/>
    </source>
</evidence>
<dbReference type="RefSeq" id="XP_040675744.1">
    <property type="nucleotide sequence ID" value="XM_040826231.1"/>
</dbReference>
<dbReference type="PANTHER" id="PTHR12276">
    <property type="entry name" value="EPSIN/ENT-RELATED"/>
    <property type="match status" value="1"/>
</dbReference>
<feature type="compositionally biased region" description="Low complexity" evidence="1">
    <location>
        <begin position="365"/>
        <end position="379"/>
    </location>
</feature>
<dbReference type="GO" id="GO:0005543">
    <property type="term" value="F:phospholipid binding"/>
    <property type="evidence" value="ECO:0007669"/>
    <property type="project" value="TreeGrafter"/>
</dbReference>
<dbReference type="GO" id="GO:0030125">
    <property type="term" value="C:clathrin vesicle coat"/>
    <property type="evidence" value="ECO:0007669"/>
    <property type="project" value="TreeGrafter"/>
</dbReference>
<feature type="compositionally biased region" description="Low complexity" evidence="1">
    <location>
        <begin position="498"/>
        <end position="509"/>
    </location>
</feature>
<dbReference type="HOGENOM" id="CLU_040577_0_1_1"/>
<keyword evidence="4" id="KW-1185">Reference proteome</keyword>
<protein>
    <submittedName>
        <fullName evidence="3">Epsin domain containing protein</fullName>
    </submittedName>
</protein>
<dbReference type="PROSITE" id="PS50942">
    <property type="entry name" value="ENTH"/>
    <property type="match status" value="1"/>
</dbReference>
<reference evidence="3 4" key="1">
    <citation type="journal article" date="2014" name="Proc. Natl. Acad. Sci. U.S.A.">
        <title>Trajectory and genomic determinants of fungal-pathogen speciation and host adaptation.</title>
        <authorList>
            <person name="Hu X."/>
            <person name="Xiao G."/>
            <person name="Zheng P."/>
            <person name="Shang Y."/>
            <person name="Su Y."/>
            <person name="Zhang X."/>
            <person name="Liu X."/>
            <person name="Zhan S."/>
            <person name="St Leger R.J."/>
            <person name="Wang C."/>
        </authorList>
    </citation>
    <scope>NUCLEOTIDE SEQUENCE [LARGE SCALE GENOMIC DNA]</scope>
    <source>
        <strain evidence="3 4">ARSEF 1941</strain>
    </source>
</reference>
<dbReference type="InterPro" id="IPR008942">
    <property type="entry name" value="ENTH_VHS"/>
</dbReference>
<evidence type="ECO:0000313" key="4">
    <source>
        <dbReference type="Proteomes" id="UP000030816"/>
    </source>
</evidence>
<feature type="region of interest" description="Disordered" evidence="1">
    <location>
        <begin position="234"/>
        <end position="326"/>
    </location>
</feature>
<feature type="domain" description="ENTH" evidence="2">
    <location>
        <begin position="20"/>
        <end position="153"/>
    </location>
</feature>
<dbReference type="GO" id="GO:0030276">
    <property type="term" value="F:clathrin binding"/>
    <property type="evidence" value="ECO:0007669"/>
    <property type="project" value="TreeGrafter"/>
</dbReference>
<feature type="compositionally biased region" description="Low complexity" evidence="1">
    <location>
        <begin position="282"/>
        <end position="294"/>
    </location>
</feature>
<feature type="region of interest" description="Disordered" evidence="1">
    <location>
        <begin position="345"/>
        <end position="381"/>
    </location>
</feature>
<dbReference type="GO" id="GO:0006897">
    <property type="term" value="P:endocytosis"/>
    <property type="evidence" value="ECO:0007669"/>
    <property type="project" value="TreeGrafter"/>
</dbReference>
<dbReference type="GeneID" id="63741888"/>
<name>A0A0B2WL50_METAS</name>
<dbReference type="Proteomes" id="UP000030816">
    <property type="component" value="Unassembled WGS sequence"/>
</dbReference>
<dbReference type="PANTHER" id="PTHR12276:SF45">
    <property type="entry name" value="CLATHRIN INTERACTOR 1"/>
    <property type="match status" value="1"/>
</dbReference>
<evidence type="ECO:0000259" key="2">
    <source>
        <dbReference type="PROSITE" id="PS50942"/>
    </source>
</evidence>
<dbReference type="Pfam" id="PF01417">
    <property type="entry name" value="ENTH"/>
    <property type="match status" value="1"/>
</dbReference>
<dbReference type="CDD" id="cd16992">
    <property type="entry name" value="ENTH_Ent3"/>
    <property type="match status" value="1"/>
</dbReference>
<dbReference type="GO" id="GO:0005829">
    <property type="term" value="C:cytosol"/>
    <property type="evidence" value="ECO:0007669"/>
    <property type="project" value="GOC"/>
</dbReference>
<dbReference type="SMART" id="SM00273">
    <property type="entry name" value="ENTH"/>
    <property type="match status" value="1"/>
</dbReference>
<gene>
    <name evidence="3" type="ORF">MAM_07433</name>
</gene>
<feature type="compositionally biased region" description="Low complexity" evidence="1">
    <location>
        <begin position="413"/>
        <end position="433"/>
    </location>
</feature>
<feature type="region of interest" description="Disordered" evidence="1">
    <location>
        <begin position="394"/>
        <end position="521"/>
    </location>
</feature>
<dbReference type="GO" id="GO:0005886">
    <property type="term" value="C:plasma membrane"/>
    <property type="evidence" value="ECO:0007669"/>
    <property type="project" value="TreeGrafter"/>
</dbReference>
<dbReference type="GO" id="GO:0005768">
    <property type="term" value="C:endosome"/>
    <property type="evidence" value="ECO:0007669"/>
    <property type="project" value="TreeGrafter"/>
</dbReference>
<accession>A0A0B2WL50</accession>
<proteinExistence type="predicted"/>
<sequence length="521" mass="54145">MVPTELYPNHNERLSNIVLLAVMNYTEMEAKVREATNNEPWGASSTLMQEISNGTFNYQTLNEIMPMIYRRFTEKAAEEWRQIYKALQLLEFLIKHGSERVVDDARGHITLLKMLRQFHYIDQNGKDQGLNVRNRAKELAELLGDVERIRSERKKARATKNKYTGVEGGMSFGGGFSGGSGGRYGGFGSESANYGGYSGGVYGDGGGFGGQHDGYRESGGGGASGADRSDRFEEYDEFNEDERPSRATRNSGHASAKTTAAAPAKKKEPEVDLFSFDEPVQSSSSATPAATRSPGLAGLAGPSSGNTGAEDDDEFDDFQSAAPAIQPIAQPLAAPLMSTATSTAQFAAPQPVSAPKTANLSQMVSSSSISPAPNPSAGAGVNYSAFAVPASQVQLPKPSGFQPTGPNYYSGVSSQAPNSASSSMPATSNTASAGPTTMANMKPVTSAGAKPGPSSGGDAFGALWGKASAGIKKTEKSNSGPAMGQLAREKSSAGIWGAPAVSSQPSPAAGNGGSASGDLLG</sequence>
<dbReference type="OrthoDB" id="4033880at2759"/>
<dbReference type="GO" id="GO:0006895">
    <property type="term" value="P:Golgi to endosome transport"/>
    <property type="evidence" value="ECO:0007669"/>
    <property type="project" value="TreeGrafter"/>
</dbReference>
<dbReference type="InterPro" id="IPR013809">
    <property type="entry name" value="ENTH"/>
</dbReference>
<organism evidence="3 4">
    <name type="scientific">Metarhizium album (strain ARSEF 1941)</name>
    <dbReference type="NCBI Taxonomy" id="1081103"/>
    <lineage>
        <taxon>Eukaryota</taxon>
        <taxon>Fungi</taxon>
        <taxon>Dikarya</taxon>
        <taxon>Ascomycota</taxon>
        <taxon>Pezizomycotina</taxon>
        <taxon>Sordariomycetes</taxon>
        <taxon>Hypocreomycetidae</taxon>
        <taxon>Hypocreales</taxon>
        <taxon>Clavicipitaceae</taxon>
        <taxon>Metarhizium</taxon>
    </lineage>
</organism>